<dbReference type="EMBL" id="CP157483">
    <property type="protein sequence ID" value="XBO42381.1"/>
    <property type="molecule type" value="Genomic_DNA"/>
</dbReference>
<keyword evidence="2 6" id="KW-0378">Hydrolase</keyword>
<keyword evidence="3" id="KW-0862">Zinc</keyword>
<dbReference type="GO" id="GO:0035595">
    <property type="term" value="F:N-acetylglucosaminylinositol deacetylase activity"/>
    <property type="evidence" value="ECO:0007669"/>
    <property type="project" value="UniProtKB-EC"/>
</dbReference>
<name>A0AAU7JQ98_9MICO</name>
<dbReference type="GO" id="GO:0010125">
    <property type="term" value="P:mycothiol biosynthetic process"/>
    <property type="evidence" value="ECO:0007669"/>
    <property type="project" value="UniProtKB-UniRule"/>
</dbReference>
<evidence type="ECO:0000256" key="4">
    <source>
        <dbReference type="NCBIfam" id="TIGR03445"/>
    </source>
</evidence>
<dbReference type="InterPro" id="IPR024078">
    <property type="entry name" value="LmbE-like_dom_sf"/>
</dbReference>
<dbReference type="PANTHER" id="PTHR12993">
    <property type="entry name" value="N-ACETYLGLUCOSAMINYL-PHOSPHATIDYLINOSITOL DE-N-ACETYLASE-RELATED"/>
    <property type="match status" value="1"/>
</dbReference>
<dbReference type="InterPro" id="IPR017810">
    <property type="entry name" value="Mycothiol_biosynthesis_MshB"/>
</dbReference>
<dbReference type="Gene3D" id="3.40.50.10320">
    <property type="entry name" value="LmbE-like"/>
    <property type="match status" value="1"/>
</dbReference>
<dbReference type="PANTHER" id="PTHR12993:SF26">
    <property type="entry name" value="1D-MYO-INOSITOL 2-ACETAMIDO-2-DEOXY-ALPHA-D-GLUCOPYRANOSIDE DEACETYLASE"/>
    <property type="match status" value="1"/>
</dbReference>
<dbReference type="Pfam" id="PF02585">
    <property type="entry name" value="PIG-L"/>
    <property type="match status" value="1"/>
</dbReference>
<gene>
    <name evidence="6" type="primary">mshB</name>
    <name evidence="6" type="ORF">ABEG17_12415</name>
</gene>
<feature type="compositionally biased region" description="Low complexity" evidence="5">
    <location>
        <begin position="298"/>
        <end position="313"/>
    </location>
</feature>
<dbReference type="InterPro" id="IPR003737">
    <property type="entry name" value="GlcNAc_PI_deacetylase-related"/>
</dbReference>
<dbReference type="NCBIfam" id="TIGR03445">
    <property type="entry name" value="mycothiol_MshB"/>
    <property type="match status" value="1"/>
</dbReference>
<dbReference type="EC" id="3.5.1.103" evidence="4"/>
<evidence type="ECO:0000256" key="2">
    <source>
        <dbReference type="ARBA" id="ARBA00022801"/>
    </source>
</evidence>
<dbReference type="AlphaFoldDB" id="A0AAU7JQ98"/>
<evidence type="ECO:0000256" key="5">
    <source>
        <dbReference type="SAM" id="MobiDB-lite"/>
    </source>
</evidence>
<dbReference type="GO" id="GO:0046872">
    <property type="term" value="F:metal ion binding"/>
    <property type="evidence" value="ECO:0007669"/>
    <property type="project" value="UniProtKB-KW"/>
</dbReference>
<dbReference type="SUPFAM" id="SSF102588">
    <property type="entry name" value="LmbE-like"/>
    <property type="match status" value="1"/>
</dbReference>
<reference evidence="6" key="1">
    <citation type="submission" date="2024-05" db="EMBL/GenBank/DDBJ databases">
        <authorList>
            <person name="Kim S."/>
            <person name="Heo J."/>
            <person name="Choi H."/>
            <person name="Choi Y."/>
            <person name="Kwon S.-W."/>
            <person name="Kim Y."/>
        </authorList>
    </citation>
    <scope>NUCLEOTIDE SEQUENCE</scope>
    <source>
        <strain evidence="6">KACC 23699</strain>
    </source>
</reference>
<organism evidence="6">
    <name type="scientific">Pedococcus sp. KACC 23699</name>
    <dbReference type="NCBI Taxonomy" id="3149228"/>
    <lineage>
        <taxon>Bacteria</taxon>
        <taxon>Bacillati</taxon>
        <taxon>Actinomycetota</taxon>
        <taxon>Actinomycetes</taxon>
        <taxon>Micrococcales</taxon>
        <taxon>Intrasporangiaceae</taxon>
        <taxon>Pedococcus</taxon>
    </lineage>
</organism>
<evidence type="ECO:0000256" key="1">
    <source>
        <dbReference type="ARBA" id="ARBA00022723"/>
    </source>
</evidence>
<protein>
    <recommendedName>
        <fullName evidence="4">N-acetyl-1-D-myo-inositol-2-amino-2-deoxy-alpha-D-glucopyranoside deacetylase</fullName>
        <ecNumber evidence="4">3.5.1.103</ecNumber>
    </recommendedName>
</protein>
<sequence length="322" mass="34448">MTTPANAPQPSVRAPLLFVHAHPDDETLTTGITMARYARAGHPVHVLTCTLGEEGEVIPPDLVHLDVHHDDALGPHRREELRGAMAVLGVTHEVLGEDGNRMSVYRDSGMAGLDQPPGPDTFVRADPEVAAAMVADVVRRVRPVAVVTYDEHGGYRHPDHVQTHRVTCAAIASLPPDQRPLLYAVLTPRSWAREDRRWLAQNLPAHSSWTLPDPEGDYPPSVVADDRVTHEVVAPDLVPVQAQALRSHATQVTVDGQTYALSNDIAARLSGREGFALMDPATGRLLVPLVAPGGGDPAIAGAHAPSGAPAPRATDLTEGNPW</sequence>
<evidence type="ECO:0000256" key="3">
    <source>
        <dbReference type="ARBA" id="ARBA00022833"/>
    </source>
</evidence>
<keyword evidence="1" id="KW-0479">Metal-binding</keyword>
<dbReference type="RefSeq" id="WP_406829793.1">
    <property type="nucleotide sequence ID" value="NZ_CP157483.1"/>
</dbReference>
<feature type="region of interest" description="Disordered" evidence="5">
    <location>
        <begin position="298"/>
        <end position="322"/>
    </location>
</feature>
<evidence type="ECO:0000313" key="6">
    <source>
        <dbReference type="EMBL" id="XBO42381.1"/>
    </source>
</evidence>
<accession>A0AAU7JQ98</accession>
<proteinExistence type="predicted"/>